<reference evidence="5 6" key="1">
    <citation type="submission" date="2019-02" db="EMBL/GenBank/DDBJ databases">
        <title>Deep-cultivation of Planctomycetes and their phenomic and genomic characterization uncovers novel biology.</title>
        <authorList>
            <person name="Wiegand S."/>
            <person name="Jogler M."/>
            <person name="Boedeker C."/>
            <person name="Pinto D."/>
            <person name="Vollmers J."/>
            <person name="Rivas-Marin E."/>
            <person name="Kohn T."/>
            <person name="Peeters S.H."/>
            <person name="Heuer A."/>
            <person name="Rast P."/>
            <person name="Oberbeckmann S."/>
            <person name="Bunk B."/>
            <person name="Jeske O."/>
            <person name="Meyerdierks A."/>
            <person name="Storesund J.E."/>
            <person name="Kallscheuer N."/>
            <person name="Luecker S."/>
            <person name="Lage O.M."/>
            <person name="Pohl T."/>
            <person name="Merkel B.J."/>
            <person name="Hornburger P."/>
            <person name="Mueller R.-W."/>
            <person name="Bruemmer F."/>
            <person name="Labrenz M."/>
            <person name="Spormann A.M."/>
            <person name="Op den Camp H."/>
            <person name="Overmann J."/>
            <person name="Amann R."/>
            <person name="Jetten M.S.M."/>
            <person name="Mascher T."/>
            <person name="Medema M.H."/>
            <person name="Devos D.P."/>
            <person name="Kaster A.-K."/>
            <person name="Ovreas L."/>
            <person name="Rohde M."/>
            <person name="Galperin M.Y."/>
            <person name="Jogler C."/>
        </authorList>
    </citation>
    <scope>NUCLEOTIDE SEQUENCE [LARGE SCALE GENOMIC DNA]</scope>
    <source>
        <strain evidence="5 6">Poly30</strain>
    </source>
</reference>
<feature type="domain" description="D-isomer specific 2-hydroxyacid dehydrogenase NAD-binding" evidence="4">
    <location>
        <begin position="160"/>
        <end position="338"/>
    </location>
</feature>
<evidence type="ECO:0000256" key="3">
    <source>
        <dbReference type="ARBA" id="ARBA00023027"/>
    </source>
</evidence>
<dbReference type="PROSITE" id="PS00671">
    <property type="entry name" value="D_2_HYDROXYACID_DH_3"/>
    <property type="match status" value="1"/>
</dbReference>
<dbReference type="SUPFAM" id="SSF52283">
    <property type="entry name" value="Formate/glycerate dehydrogenase catalytic domain-like"/>
    <property type="match status" value="1"/>
</dbReference>
<keyword evidence="6" id="KW-1185">Reference proteome</keyword>
<evidence type="ECO:0000256" key="2">
    <source>
        <dbReference type="ARBA" id="ARBA00023002"/>
    </source>
</evidence>
<dbReference type="FunFam" id="3.40.50.720:FF:000203">
    <property type="entry name" value="D-3-phosphoglycerate dehydrogenase (SerA)"/>
    <property type="match status" value="1"/>
</dbReference>
<comment type="similarity">
    <text evidence="1">Belongs to the D-isomer specific 2-hydroxyacid dehydrogenase family.</text>
</comment>
<dbReference type="AlphaFoldDB" id="A0A518ET05"/>
<evidence type="ECO:0000256" key="1">
    <source>
        <dbReference type="ARBA" id="ARBA00005854"/>
    </source>
</evidence>
<proteinExistence type="inferred from homology"/>
<dbReference type="PANTHER" id="PTHR43333:SF1">
    <property type="entry name" value="D-ISOMER SPECIFIC 2-HYDROXYACID DEHYDROGENASE NAD-BINDING DOMAIN-CONTAINING PROTEIN"/>
    <property type="match status" value="1"/>
</dbReference>
<dbReference type="Proteomes" id="UP000320390">
    <property type="component" value="Chromosome"/>
</dbReference>
<dbReference type="EMBL" id="CP036434">
    <property type="protein sequence ID" value="QDV07230.1"/>
    <property type="molecule type" value="Genomic_DNA"/>
</dbReference>
<gene>
    <name evidence="5" type="primary">hprA</name>
    <name evidence="5" type="ORF">Poly30_27490</name>
</gene>
<dbReference type="Pfam" id="PF02826">
    <property type="entry name" value="2-Hacid_dh_C"/>
    <property type="match status" value="1"/>
</dbReference>
<keyword evidence="3" id="KW-0520">NAD</keyword>
<sequence>MSQPLPVPKPDPLRALALLGALILGGCAATSGSLPAPAVGSLEGARVATPTDDGTRQLLFLAGPMEPGELAALEAAAPNVRCVVPESEEEALRLAPEAHGADGRICSPEFLTAAEQLVWVQSPSAGVAWLLERHGIRERGEIVLTNMQGIHGPAIAEHVFGMLLTLTRDIGYHQHPDRRGAWEREGSGREVVALSGRTMLVVGLGGIGSEVARRAHGFDMTVLATRRSRKERPAFVDRVGTAEDLEVMLPLADVVVLCVPLTEETEGMIDARTLGLMKPGAYLVNIARGAVVDTDALVGALESGRLAGACLDVTDPEPLPPGHVLWSLDNVVITPHVASRATLTNERRATLLEENLRRFGAGEPLLNVVDKAAGY</sequence>
<dbReference type="RefSeq" id="WP_145198105.1">
    <property type="nucleotide sequence ID" value="NZ_CP036434.1"/>
</dbReference>
<keyword evidence="2 5" id="KW-0560">Oxidoreductase</keyword>
<dbReference type="Gene3D" id="3.40.50.720">
    <property type="entry name" value="NAD(P)-binding Rossmann-like Domain"/>
    <property type="match status" value="2"/>
</dbReference>
<dbReference type="InterPro" id="IPR006140">
    <property type="entry name" value="D-isomer_DH_NAD-bd"/>
</dbReference>
<dbReference type="InterPro" id="IPR036291">
    <property type="entry name" value="NAD(P)-bd_dom_sf"/>
</dbReference>
<dbReference type="GO" id="GO:0051287">
    <property type="term" value="F:NAD binding"/>
    <property type="evidence" value="ECO:0007669"/>
    <property type="project" value="InterPro"/>
</dbReference>
<dbReference type="GO" id="GO:0008465">
    <property type="term" value="F:hydroxypyruvate reductase (NADH) activity"/>
    <property type="evidence" value="ECO:0007669"/>
    <property type="project" value="UniProtKB-EC"/>
</dbReference>
<organism evidence="5 6">
    <name type="scientific">Saltatorellus ferox</name>
    <dbReference type="NCBI Taxonomy" id="2528018"/>
    <lineage>
        <taxon>Bacteria</taxon>
        <taxon>Pseudomonadati</taxon>
        <taxon>Planctomycetota</taxon>
        <taxon>Planctomycetia</taxon>
        <taxon>Planctomycetia incertae sedis</taxon>
        <taxon>Saltatorellus</taxon>
    </lineage>
</organism>
<evidence type="ECO:0000259" key="4">
    <source>
        <dbReference type="Pfam" id="PF02826"/>
    </source>
</evidence>
<dbReference type="SUPFAM" id="SSF51735">
    <property type="entry name" value="NAD(P)-binding Rossmann-fold domains"/>
    <property type="match status" value="1"/>
</dbReference>
<evidence type="ECO:0000313" key="6">
    <source>
        <dbReference type="Proteomes" id="UP000320390"/>
    </source>
</evidence>
<evidence type="ECO:0000313" key="5">
    <source>
        <dbReference type="EMBL" id="QDV07230.1"/>
    </source>
</evidence>
<accession>A0A518ET05</accession>
<dbReference type="OrthoDB" id="277029at2"/>
<name>A0A518ET05_9BACT</name>
<dbReference type="CDD" id="cd05300">
    <property type="entry name" value="2-Hacid_dh_1"/>
    <property type="match status" value="1"/>
</dbReference>
<dbReference type="EC" id="1.1.1.29" evidence="5"/>
<protein>
    <submittedName>
        <fullName evidence="5">Glycerate dehydrogenase</fullName>
        <ecNumber evidence="5">1.1.1.29</ecNumber>
    </submittedName>
</protein>
<dbReference type="InterPro" id="IPR029753">
    <property type="entry name" value="D-isomer_DH_CS"/>
</dbReference>
<dbReference type="PANTHER" id="PTHR43333">
    <property type="entry name" value="2-HACID_DH_C DOMAIN-CONTAINING PROTEIN"/>
    <property type="match status" value="1"/>
</dbReference>